<dbReference type="SUPFAM" id="SSF144083">
    <property type="entry name" value="Magnesium transport protein CorA, transmembrane region"/>
    <property type="match status" value="1"/>
</dbReference>
<dbReference type="PANTHER" id="PTHR46494:SF1">
    <property type="entry name" value="CORA FAMILY METAL ION TRANSPORTER (EUROFUNG)"/>
    <property type="match status" value="1"/>
</dbReference>
<keyword evidence="4 6" id="KW-0472">Membrane</keyword>
<evidence type="ECO:0000313" key="8">
    <source>
        <dbReference type="Proteomes" id="UP001590951"/>
    </source>
</evidence>
<feature type="region of interest" description="Disordered" evidence="5">
    <location>
        <begin position="1"/>
        <end position="76"/>
    </location>
</feature>
<comment type="caution">
    <text evidence="7">The sequence shown here is derived from an EMBL/GenBank/DDBJ whole genome shotgun (WGS) entry which is preliminary data.</text>
</comment>
<dbReference type="Gene3D" id="1.20.58.340">
    <property type="entry name" value="Magnesium transport protein CorA, transmembrane region"/>
    <property type="match status" value="1"/>
</dbReference>
<feature type="transmembrane region" description="Helical" evidence="6">
    <location>
        <begin position="975"/>
        <end position="996"/>
    </location>
</feature>
<feature type="compositionally biased region" description="Basic and acidic residues" evidence="5">
    <location>
        <begin position="51"/>
        <end position="67"/>
    </location>
</feature>
<dbReference type="InterPro" id="IPR002523">
    <property type="entry name" value="MgTranspt_CorA/ZnTranspt_ZntB"/>
</dbReference>
<dbReference type="EMBL" id="JBHFEH010000005">
    <property type="protein sequence ID" value="KAL2057427.1"/>
    <property type="molecule type" value="Genomic_DNA"/>
</dbReference>
<dbReference type="Pfam" id="PF01544">
    <property type="entry name" value="CorA"/>
    <property type="match status" value="1"/>
</dbReference>
<feature type="compositionally biased region" description="Polar residues" evidence="5">
    <location>
        <begin position="20"/>
        <end position="33"/>
    </location>
</feature>
<gene>
    <name evidence="7" type="ORF">ABVK25_002480</name>
</gene>
<evidence type="ECO:0000256" key="4">
    <source>
        <dbReference type="ARBA" id="ARBA00023136"/>
    </source>
</evidence>
<proteinExistence type="predicted"/>
<sequence>MENETPNPPNSPLQRDRLGSVSQTSLFRSNSLSPDDGYDYRDAGPSPEGSATKEKESAKSSDSHLQRVEGSNTFEEPEKLLEEVKTNIFERPGGGRRAKVPDEENLANGISVRVNDVTKSRAIADTDKRKYRWNRHKDVSVSVALDIMDKTKLRRVMLQWEKEETEETDGAQRLVLKASLPGVDAKIESPNHVIWQHSELDDMRLDGFERIIAQWNSRGLQESEAGLTRRVLKRVRTQAQRPFIGGSFLTPIAIRYDILDDSRYNADKCCIFLSFPYFTVAKPHGENAFAKGDPEHPMRTLLQSHYRLNETSERDKMQCIRLLAGETLKSCIDAPDAETAHFDAKVTNYLLHVPQMWALILGLNKMITSGPISDLSLQGSSIKLKDDAVPQEANRCAFVRISFLNQGSLEELTYPLEQCASWFGLMNKHQHIRDSLGKGSETADPKDYKFHIGDHVIQDRTWASVQCSVNEEVLGLWMKTPKPNIPKFSIKGADSDSDVGSKVARDTDEESGAEECSTSGHIARFARLEPVPFVSAFLSWQILDEFGEPDDSSHTVRTNRFLIAIYRALPATCEGDMVERAANAVRAEHVARVSTRARSKISIAGRTLLQIDRLIDDMGLGTAMQAPSIEQKLRWSFSKLFNFFVPGDHDRKTAPIQLFWGALYELLERHHRLNRLHEKVEDINRWAEKIHLGVYERRTVRNTTGCIDQEDAISEHAILLASMVDALGAVFNMIVEAVRDARIGRKAAQGKMALAGKVSSYGEEACRLLETARDELIKEATGSVAGENVGPVLTPEAILIMLMERLVRGVFGSGTVEVIAIYEECLEHLALKVKSRASRRLLQTINAFEEEVAIVNDVLLQQKRVLLAFRDCLDPAEFKRPSAARKMRFEFEKKGIGRILTSMQEQLRYCAELRARAKVLAVQNVHLVETAQDDNGRAIFIFTFITVLFLPLSFVAGFFGMNVQGINPTTSTTRHFWVIALPVTAGIMILCGVVVFKGESIWFAFANLPRACRELFANRKRKNKRKIA</sequence>
<keyword evidence="8" id="KW-1185">Reference proteome</keyword>
<evidence type="ECO:0000256" key="6">
    <source>
        <dbReference type="SAM" id="Phobius"/>
    </source>
</evidence>
<evidence type="ECO:0000313" key="7">
    <source>
        <dbReference type="EMBL" id="KAL2057427.1"/>
    </source>
</evidence>
<comment type="subcellular location">
    <subcellularLocation>
        <location evidence="1">Cell membrane</location>
        <topology evidence="1">Multi-pass membrane protein</topology>
    </subcellularLocation>
</comment>
<name>A0ABR4BHW9_9LECA</name>
<feature type="transmembrane region" description="Helical" evidence="6">
    <location>
        <begin position="939"/>
        <end position="963"/>
    </location>
</feature>
<evidence type="ECO:0000256" key="1">
    <source>
        <dbReference type="ARBA" id="ARBA00004651"/>
    </source>
</evidence>
<keyword evidence="3 6" id="KW-1133">Transmembrane helix</keyword>
<evidence type="ECO:0000256" key="2">
    <source>
        <dbReference type="ARBA" id="ARBA00022692"/>
    </source>
</evidence>
<accession>A0ABR4BHW9</accession>
<dbReference type="PANTHER" id="PTHR46494">
    <property type="entry name" value="CORA FAMILY METAL ION TRANSPORTER (EUROFUNG)"/>
    <property type="match status" value="1"/>
</dbReference>
<reference evidence="7 8" key="1">
    <citation type="submission" date="2024-09" db="EMBL/GenBank/DDBJ databases">
        <title>Rethinking Asexuality: The Enigmatic Case of Functional Sexual Genes in Lepraria (Stereocaulaceae).</title>
        <authorList>
            <person name="Doellman M."/>
            <person name="Sun Y."/>
            <person name="Barcenas-Pena A."/>
            <person name="Lumbsch H.T."/>
            <person name="Grewe F."/>
        </authorList>
    </citation>
    <scope>NUCLEOTIDE SEQUENCE [LARGE SCALE GENOMIC DNA]</scope>
    <source>
        <strain evidence="7 8">Grewe 0041</strain>
    </source>
</reference>
<feature type="compositionally biased region" description="Pro residues" evidence="5">
    <location>
        <begin position="1"/>
        <end position="11"/>
    </location>
</feature>
<organism evidence="7 8">
    <name type="scientific">Lepraria finkii</name>
    <dbReference type="NCBI Taxonomy" id="1340010"/>
    <lineage>
        <taxon>Eukaryota</taxon>
        <taxon>Fungi</taxon>
        <taxon>Dikarya</taxon>
        <taxon>Ascomycota</taxon>
        <taxon>Pezizomycotina</taxon>
        <taxon>Lecanoromycetes</taxon>
        <taxon>OSLEUM clade</taxon>
        <taxon>Lecanoromycetidae</taxon>
        <taxon>Lecanorales</taxon>
        <taxon>Lecanorineae</taxon>
        <taxon>Stereocaulaceae</taxon>
        <taxon>Lepraria</taxon>
    </lineage>
</organism>
<evidence type="ECO:0000256" key="3">
    <source>
        <dbReference type="ARBA" id="ARBA00022989"/>
    </source>
</evidence>
<feature type="region of interest" description="Disordered" evidence="5">
    <location>
        <begin position="488"/>
        <end position="516"/>
    </location>
</feature>
<protein>
    <submittedName>
        <fullName evidence="7">Uncharacterized protein</fullName>
    </submittedName>
</protein>
<dbReference type="InterPro" id="IPR045863">
    <property type="entry name" value="CorA_TM1_TM2"/>
</dbReference>
<evidence type="ECO:0000256" key="5">
    <source>
        <dbReference type="SAM" id="MobiDB-lite"/>
    </source>
</evidence>
<dbReference type="Proteomes" id="UP001590951">
    <property type="component" value="Unassembled WGS sequence"/>
</dbReference>
<keyword evidence="2 6" id="KW-0812">Transmembrane</keyword>